<dbReference type="AlphaFoldDB" id="A0A2N9GNS1"/>
<reference evidence="6" key="1">
    <citation type="submission" date="2018-02" db="EMBL/GenBank/DDBJ databases">
        <authorList>
            <person name="Cohen D.B."/>
            <person name="Kent A.D."/>
        </authorList>
    </citation>
    <scope>NUCLEOTIDE SEQUENCE</scope>
</reference>
<dbReference type="PROSITE" id="PS51450">
    <property type="entry name" value="LRR"/>
    <property type="match status" value="1"/>
</dbReference>
<dbReference type="PROSITE" id="PS50104">
    <property type="entry name" value="TIR"/>
    <property type="match status" value="1"/>
</dbReference>
<dbReference type="SMART" id="SM00369">
    <property type="entry name" value="LRR_TYP"/>
    <property type="match status" value="2"/>
</dbReference>
<dbReference type="Gene3D" id="3.40.50.300">
    <property type="entry name" value="P-loop containing nucleotide triphosphate hydrolases"/>
    <property type="match status" value="1"/>
</dbReference>
<protein>
    <recommendedName>
        <fullName evidence="5">TIR domain-containing protein</fullName>
    </recommendedName>
</protein>
<dbReference type="InterPro" id="IPR032675">
    <property type="entry name" value="LRR_dom_sf"/>
</dbReference>
<sequence length="930" mass="106283">MASSSSSSSSTSKTRWKYDVFLSFRGEDTRHGFTDHLYKALRRENIHVFRGDEQLQQSVIDFELMKAIEESQYAIIVFSENYADSKWCLDELAEIVQFRKKTGITVLPVFHHVDQSHVRNQTGPFAIAFGKHEKDDKINVEKMQKWKDALREVANLPGWDLNQRPELIVNQNIVGSIHSELYGEFLSGSKDLVGIESSVEEMMDLLNAGLNDVRFIGIWGKGGVGKSTLAEVIFCKIWSHEWFGPGSRIIITSRDKQLLTIHEVDDMYEAKRLDNDKALELFSQRAFKQSHPKKDFVNMCNDFVKYAKGLPLALEVFGSFLFHKEIDDKSLITIFGGKLWTHDLLQEMGREIVHREAPQEPGLRSRLWHHKDIFSVLKTNTGTKNVEGMMLNSPPHKHKKDLDAKTFSEMTRLRLFKICNVLLPQGLNYLSNELRMMEWHDYPLKSMPRGFRPNNLVEFIMPHSHIEQLPKGFSDVGVNHQKPSHLLRLLPILSSIGVPISFKGIFSLLILSFLVLPYNYTSIFICATLVLGKYCIFNSRHPEPEPINLLLPKLYSGLSSLKSLDLSNCNLSDGALPDDLSCLSSLQSLKLSKNNFTHLPDSFSQLSKLKLLYLDNCSKLRSLPCLPLRFTLINCLRLVEDEEGKITDVVLLDSLLEDEGGKITEGTLLDMHFRPLWQRYMEVSPGPDVKYFHEFICLLDMDGGTIDCPLVYKVPRDKIYVGSFGLWLYISHARFRELLNECDCIRPLIRTNSPDVEIKGCGARILYEPDVVEFVQHFSQKIFRSPDDEVESSQSNAQIDPEPRLKSEVESSQSNAQIDLDPRLKSDLKSLLSRLEMGHDTALSDYIFPQIAIPQGWFSYQNLESYIKMELPPNLLDNSTWMGFTIFAFYTVDKQRAGSSYKQDSTIFLSFCSLPVVDEVPLTPYIAVSF</sequence>
<dbReference type="Pfam" id="PF01582">
    <property type="entry name" value="TIR"/>
    <property type="match status" value="1"/>
</dbReference>
<dbReference type="SMART" id="SM00255">
    <property type="entry name" value="TIR"/>
    <property type="match status" value="1"/>
</dbReference>
<proteinExistence type="predicted"/>
<dbReference type="Gene3D" id="3.40.50.10140">
    <property type="entry name" value="Toll/interleukin-1 receptor homology (TIR) domain"/>
    <property type="match status" value="1"/>
</dbReference>
<dbReference type="GO" id="GO:0043531">
    <property type="term" value="F:ADP binding"/>
    <property type="evidence" value="ECO:0007669"/>
    <property type="project" value="InterPro"/>
</dbReference>
<dbReference type="PRINTS" id="PR00364">
    <property type="entry name" value="DISEASERSIST"/>
</dbReference>
<feature type="region of interest" description="Disordered" evidence="4">
    <location>
        <begin position="785"/>
        <end position="816"/>
    </location>
</feature>
<keyword evidence="1" id="KW-0433">Leucine-rich repeat</keyword>
<evidence type="ECO:0000256" key="1">
    <source>
        <dbReference type="ARBA" id="ARBA00022614"/>
    </source>
</evidence>
<evidence type="ECO:0000259" key="5">
    <source>
        <dbReference type="PROSITE" id="PS50104"/>
    </source>
</evidence>
<dbReference type="SUPFAM" id="SSF52540">
    <property type="entry name" value="P-loop containing nucleoside triphosphate hydrolases"/>
    <property type="match status" value="1"/>
</dbReference>
<keyword evidence="2" id="KW-0677">Repeat</keyword>
<evidence type="ECO:0000313" key="6">
    <source>
        <dbReference type="EMBL" id="SPD01215.1"/>
    </source>
</evidence>
<dbReference type="InterPro" id="IPR042197">
    <property type="entry name" value="Apaf_helical"/>
</dbReference>
<dbReference type="InterPro" id="IPR001611">
    <property type="entry name" value="Leu-rich_rpt"/>
</dbReference>
<dbReference type="EMBL" id="OIVN01002171">
    <property type="protein sequence ID" value="SPD01215.1"/>
    <property type="molecule type" value="Genomic_DNA"/>
</dbReference>
<evidence type="ECO:0000256" key="3">
    <source>
        <dbReference type="ARBA" id="ARBA00023027"/>
    </source>
</evidence>
<dbReference type="SUPFAM" id="SSF52200">
    <property type="entry name" value="Toll/Interleukin receptor TIR domain"/>
    <property type="match status" value="1"/>
</dbReference>
<accession>A0A2N9GNS1</accession>
<evidence type="ECO:0000256" key="2">
    <source>
        <dbReference type="ARBA" id="ARBA00022737"/>
    </source>
</evidence>
<dbReference type="FunFam" id="3.40.50.10140:FF:000007">
    <property type="entry name" value="Disease resistance protein (TIR-NBS-LRR class)"/>
    <property type="match status" value="1"/>
</dbReference>
<dbReference type="PANTHER" id="PTHR11017:SF559">
    <property type="entry name" value="DISEASE RESISTANCE PROTEIN CHL1"/>
    <property type="match status" value="1"/>
</dbReference>
<organism evidence="6">
    <name type="scientific">Fagus sylvatica</name>
    <name type="common">Beechnut</name>
    <dbReference type="NCBI Taxonomy" id="28930"/>
    <lineage>
        <taxon>Eukaryota</taxon>
        <taxon>Viridiplantae</taxon>
        <taxon>Streptophyta</taxon>
        <taxon>Embryophyta</taxon>
        <taxon>Tracheophyta</taxon>
        <taxon>Spermatophyta</taxon>
        <taxon>Magnoliopsida</taxon>
        <taxon>eudicotyledons</taxon>
        <taxon>Gunneridae</taxon>
        <taxon>Pentapetalae</taxon>
        <taxon>rosids</taxon>
        <taxon>fabids</taxon>
        <taxon>Fagales</taxon>
        <taxon>Fagaceae</taxon>
        <taxon>Fagus</taxon>
    </lineage>
</organism>
<dbReference type="SUPFAM" id="SSF52058">
    <property type="entry name" value="L domain-like"/>
    <property type="match status" value="1"/>
</dbReference>
<dbReference type="InterPro" id="IPR044974">
    <property type="entry name" value="Disease_R_plants"/>
</dbReference>
<dbReference type="InterPro" id="IPR035897">
    <property type="entry name" value="Toll_tir_struct_dom_sf"/>
</dbReference>
<dbReference type="InterPro" id="IPR000157">
    <property type="entry name" value="TIR_dom"/>
</dbReference>
<keyword evidence="3" id="KW-0520">NAD</keyword>
<dbReference type="Gene3D" id="1.10.8.430">
    <property type="entry name" value="Helical domain of apoptotic protease-activating factors"/>
    <property type="match status" value="1"/>
</dbReference>
<dbReference type="Pfam" id="PF13855">
    <property type="entry name" value="LRR_8"/>
    <property type="match status" value="1"/>
</dbReference>
<dbReference type="GO" id="GO:0007165">
    <property type="term" value="P:signal transduction"/>
    <property type="evidence" value="ECO:0007669"/>
    <property type="project" value="InterPro"/>
</dbReference>
<dbReference type="InterPro" id="IPR003591">
    <property type="entry name" value="Leu-rich_rpt_typical-subtyp"/>
</dbReference>
<dbReference type="PANTHER" id="PTHR11017">
    <property type="entry name" value="LEUCINE-RICH REPEAT-CONTAINING PROTEIN"/>
    <property type="match status" value="1"/>
</dbReference>
<dbReference type="GO" id="GO:0006952">
    <property type="term" value="P:defense response"/>
    <property type="evidence" value="ECO:0007669"/>
    <property type="project" value="InterPro"/>
</dbReference>
<evidence type="ECO:0000256" key="4">
    <source>
        <dbReference type="SAM" id="MobiDB-lite"/>
    </source>
</evidence>
<feature type="domain" description="TIR" evidence="5">
    <location>
        <begin position="16"/>
        <end position="181"/>
    </location>
</feature>
<gene>
    <name evidence="6" type="ORF">FSB_LOCUS29097</name>
</gene>
<dbReference type="Gene3D" id="3.80.10.10">
    <property type="entry name" value="Ribonuclease Inhibitor"/>
    <property type="match status" value="1"/>
</dbReference>
<dbReference type="InterPro" id="IPR027417">
    <property type="entry name" value="P-loop_NTPase"/>
</dbReference>
<name>A0A2N9GNS1_FAGSY</name>